<accession>A0A1E5WJU0</accession>
<gene>
    <name evidence="1" type="ORF">BAE44_0001285</name>
</gene>
<sequence>LGYPGIYAWQLCILLFSGLPKRGWFLPCIVRFVS</sequence>
<proteinExistence type="predicted"/>
<protein>
    <submittedName>
        <fullName evidence="1">Uncharacterized protein</fullName>
    </submittedName>
</protein>
<feature type="non-terminal residue" evidence="1">
    <location>
        <position position="1"/>
    </location>
</feature>
<dbReference type="EMBL" id="LWDX02004556">
    <property type="protein sequence ID" value="OEL37695.1"/>
    <property type="molecule type" value="Genomic_DNA"/>
</dbReference>
<name>A0A1E5WJU0_9POAL</name>
<organism evidence="1 2">
    <name type="scientific">Dichanthelium oligosanthes</name>
    <dbReference type="NCBI Taxonomy" id="888268"/>
    <lineage>
        <taxon>Eukaryota</taxon>
        <taxon>Viridiplantae</taxon>
        <taxon>Streptophyta</taxon>
        <taxon>Embryophyta</taxon>
        <taxon>Tracheophyta</taxon>
        <taxon>Spermatophyta</taxon>
        <taxon>Magnoliopsida</taxon>
        <taxon>Liliopsida</taxon>
        <taxon>Poales</taxon>
        <taxon>Poaceae</taxon>
        <taxon>PACMAD clade</taxon>
        <taxon>Panicoideae</taxon>
        <taxon>Panicodae</taxon>
        <taxon>Paniceae</taxon>
        <taxon>Dichantheliinae</taxon>
        <taxon>Dichanthelium</taxon>
    </lineage>
</organism>
<dbReference type="AlphaFoldDB" id="A0A1E5WJU0"/>
<evidence type="ECO:0000313" key="1">
    <source>
        <dbReference type="EMBL" id="OEL37695.1"/>
    </source>
</evidence>
<reference evidence="1 2" key="1">
    <citation type="submission" date="2016-09" db="EMBL/GenBank/DDBJ databases">
        <title>The draft genome of Dichanthelium oligosanthes: A C3 panicoid grass species.</title>
        <authorList>
            <person name="Studer A.J."/>
            <person name="Schnable J.C."/>
            <person name="Brutnell T.P."/>
        </authorList>
    </citation>
    <scope>NUCLEOTIDE SEQUENCE [LARGE SCALE GENOMIC DNA]</scope>
    <source>
        <strain evidence="2">cv. Kellogg 1175</strain>
        <tissue evidence="1">Leaf</tissue>
    </source>
</reference>
<keyword evidence="2" id="KW-1185">Reference proteome</keyword>
<evidence type="ECO:0000313" key="2">
    <source>
        <dbReference type="Proteomes" id="UP000095767"/>
    </source>
</evidence>
<dbReference type="Proteomes" id="UP000095767">
    <property type="component" value="Unassembled WGS sequence"/>
</dbReference>
<comment type="caution">
    <text evidence="1">The sequence shown here is derived from an EMBL/GenBank/DDBJ whole genome shotgun (WGS) entry which is preliminary data.</text>
</comment>